<evidence type="ECO:0000256" key="1">
    <source>
        <dbReference type="SAM" id="Coils"/>
    </source>
</evidence>
<feature type="compositionally biased region" description="Basic and acidic residues" evidence="2">
    <location>
        <begin position="169"/>
        <end position="179"/>
    </location>
</feature>
<keyword evidence="4" id="KW-1185">Reference proteome</keyword>
<feature type="compositionally biased region" description="Basic and acidic residues" evidence="2">
    <location>
        <begin position="433"/>
        <end position="443"/>
    </location>
</feature>
<feature type="region of interest" description="Disordered" evidence="2">
    <location>
        <begin position="414"/>
        <end position="447"/>
    </location>
</feature>
<evidence type="ECO:0000313" key="3">
    <source>
        <dbReference type="EMBL" id="CAI9754005.1"/>
    </source>
</evidence>
<keyword evidence="1" id="KW-0175">Coiled coil</keyword>
<feature type="compositionally biased region" description="Polar residues" evidence="2">
    <location>
        <begin position="198"/>
        <end position="213"/>
    </location>
</feature>
<dbReference type="PANTHER" id="PTHR34466">
    <property type="entry name" value="OS11G0129800 PROTEIN"/>
    <property type="match status" value="1"/>
</dbReference>
<organism evidence="3 4">
    <name type="scientific">Fraxinus pennsylvanica</name>
    <dbReference type="NCBI Taxonomy" id="56036"/>
    <lineage>
        <taxon>Eukaryota</taxon>
        <taxon>Viridiplantae</taxon>
        <taxon>Streptophyta</taxon>
        <taxon>Embryophyta</taxon>
        <taxon>Tracheophyta</taxon>
        <taxon>Spermatophyta</taxon>
        <taxon>Magnoliopsida</taxon>
        <taxon>eudicotyledons</taxon>
        <taxon>Gunneridae</taxon>
        <taxon>Pentapetalae</taxon>
        <taxon>asterids</taxon>
        <taxon>lamiids</taxon>
        <taxon>Lamiales</taxon>
        <taxon>Oleaceae</taxon>
        <taxon>Oleeae</taxon>
        <taxon>Fraxinus</taxon>
    </lineage>
</organism>
<dbReference type="Proteomes" id="UP000834106">
    <property type="component" value="Chromosome 1"/>
</dbReference>
<feature type="compositionally biased region" description="Polar residues" evidence="2">
    <location>
        <begin position="471"/>
        <end position="480"/>
    </location>
</feature>
<evidence type="ECO:0000313" key="4">
    <source>
        <dbReference type="Proteomes" id="UP000834106"/>
    </source>
</evidence>
<feature type="compositionally biased region" description="Polar residues" evidence="2">
    <location>
        <begin position="1"/>
        <end position="28"/>
    </location>
</feature>
<protein>
    <submittedName>
        <fullName evidence="3">Uncharacterized protein</fullName>
    </submittedName>
</protein>
<proteinExistence type="predicted"/>
<feature type="region of interest" description="Disordered" evidence="2">
    <location>
        <begin position="78"/>
        <end position="219"/>
    </location>
</feature>
<feature type="compositionally biased region" description="Polar residues" evidence="2">
    <location>
        <begin position="496"/>
        <end position="523"/>
    </location>
</feature>
<reference evidence="3" key="1">
    <citation type="submission" date="2023-05" db="EMBL/GenBank/DDBJ databases">
        <authorList>
            <person name="Huff M."/>
        </authorList>
    </citation>
    <scope>NUCLEOTIDE SEQUENCE</scope>
</reference>
<feature type="region of interest" description="Disordered" evidence="2">
    <location>
        <begin position="1"/>
        <end position="53"/>
    </location>
</feature>
<evidence type="ECO:0000256" key="2">
    <source>
        <dbReference type="SAM" id="MobiDB-lite"/>
    </source>
</evidence>
<sequence length="579" mass="63919">MATSAFKSTSKRTTIGGSSSEDPSTTGRSHNRSRSLSRFSRPEVVSKPKGKFVSTVRGLGECTEISLDDLAIEFFSLRNENESDGGTGEREDRSVSHRRGKGEGGGSKIGRWASDTASSRRRGRSVSRNGGGDSKSYIVSSGSGGGDKSVTTAEAGSRRRRSLSVARYHISDSESEVDHSQNPCNRAIVKGPIRGRSQIPSSRKPTALNNQQPEIPLNKKDQSLLHDGYSSHSSALTDDESKTVRIGRNRFEKTIQAVYTEKAELHTENALNSGLYEAMRKELRYAVEEIRTELNQAMGRDQAALSNGNFLQVDKPEVLQDFSVIRNSYTTKLEQSEKRKQHLLTEILLEEQRGRDLSKIVRDLLPGLRTLSVAQKPSRARKRSSDKSRASKQLNEEAEKYFVDFISNVEDTDISSFDGERSDGSSTIGGTRKAGDSSIRAEAESYQSPVEMEGVLLPWLKWETIPDGSLSGKNKAQTPVTPKALQWDSEKDGISLNDSTNHSTSSHGSWSPVSLNSTPSNGREYSGGKTRQFGDELVSPHFNTDKYLKLENSEEVLFEMYKERNRIKSGGLLLCNSVF</sequence>
<feature type="region of interest" description="Disordered" evidence="2">
    <location>
        <begin position="470"/>
        <end position="532"/>
    </location>
</feature>
<dbReference type="PANTHER" id="PTHR34466:SF1">
    <property type="entry name" value="OS06G0609800 PROTEIN"/>
    <property type="match status" value="1"/>
</dbReference>
<accession>A0AAD1YQE7</accession>
<name>A0AAD1YQE7_9LAMI</name>
<dbReference type="AlphaFoldDB" id="A0AAD1YQE7"/>
<dbReference type="EMBL" id="OU503036">
    <property type="protein sequence ID" value="CAI9754005.1"/>
    <property type="molecule type" value="Genomic_DNA"/>
</dbReference>
<gene>
    <name evidence="3" type="ORF">FPE_LOCUS1436</name>
</gene>
<feature type="coiled-coil region" evidence="1">
    <location>
        <begin position="326"/>
        <end position="353"/>
    </location>
</feature>